<protein>
    <submittedName>
        <fullName evidence="3">Cyanovirin-N</fullName>
    </submittedName>
</protein>
<dbReference type="PROSITE" id="PS51257">
    <property type="entry name" value="PROKAR_LIPOPROTEIN"/>
    <property type="match status" value="1"/>
</dbReference>
<reference evidence="3 4" key="1">
    <citation type="journal article" date="2018" name="Nat. Ecol. Evol.">
        <title>Pezizomycetes genomes reveal the molecular basis of ectomycorrhizal truffle lifestyle.</title>
        <authorList>
            <person name="Murat C."/>
            <person name="Payen T."/>
            <person name="Noel B."/>
            <person name="Kuo A."/>
            <person name="Morin E."/>
            <person name="Chen J."/>
            <person name="Kohler A."/>
            <person name="Krizsan K."/>
            <person name="Balestrini R."/>
            <person name="Da Silva C."/>
            <person name="Montanini B."/>
            <person name="Hainaut M."/>
            <person name="Levati E."/>
            <person name="Barry K.W."/>
            <person name="Belfiori B."/>
            <person name="Cichocki N."/>
            <person name="Clum A."/>
            <person name="Dockter R.B."/>
            <person name="Fauchery L."/>
            <person name="Guy J."/>
            <person name="Iotti M."/>
            <person name="Le Tacon F."/>
            <person name="Lindquist E.A."/>
            <person name="Lipzen A."/>
            <person name="Malagnac F."/>
            <person name="Mello A."/>
            <person name="Molinier V."/>
            <person name="Miyauchi S."/>
            <person name="Poulain J."/>
            <person name="Riccioni C."/>
            <person name="Rubini A."/>
            <person name="Sitrit Y."/>
            <person name="Splivallo R."/>
            <person name="Traeger S."/>
            <person name="Wang M."/>
            <person name="Zifcakova L."/>
            <person name="Wipf D."/>
            <person name="Zambonelli A."/>
            <person name="Paolocci F."/>
            <person name="Nowrousian M."/>
            <person name="Ottonello S."/>
            <person name="Baldrian P."/>
            <person name="Spatafora J.W."/>
            <person name="Henrissat B."/>
            <person name="Nagy L.G."/>
            <person name="Aury J.M."/>
            <person name="Wincker P."/>
            <person name="Grigoriev I.V."/>
            <person name="Bonfante P."/>
            <person name="Martin F.M."/>
        </authorList>
    </citation>
    <scope>NUCLEOTIDE SEQUENCE [LARGE SCALE GENOMIC DNA]</scope>
    <source>
        <strain evidence="3 4">RN42</strain>
    </source>
</reference>
<dbReference type="SMART" id="SM01111">
    <property type="entry name" value="CVNH"/>
    <property type="match status" value="1"/>
</dbReference>
<organism evidence="3 4">
    <name type="scientific">Ascobolus immersus RN42</name>
    <dbReference type="NCBI Taxonomy" id="1160509"/>
    <lineage>
        <taxon>Eukaryota</taxon>
        <taxon>Fungi</taxon>
        <taxon>Dikarya</taxon>
        <taxon>Ascomycota</taxon>
        <taxon>Pezizomycotina</taxon>
        <taxon>Pezizomycetes</taxon>
        <taxon>Pezizales</taxon>
        <taxon>Ascobolaceae</taxon>
        <taxon>Ascobolus</taxon>
    </lineage>
</organism>
<proteinExistence type="predicted"/>
<keyword evidence="4" id="KW-1185">Reference proteome</keyword>
<feature type="chain" id="PRO_5017927765" evidence="1">
    <location>
        <begin position="25"/>
        <end position="134"/>
    </location>
</feature>
<dbReference type="Proteomes" id="UP000275078">
    <property type="component" value="Unassembled WGS sequence"/>
</dbReference>
<evidence type="ECO:0000313" key="4">
    <source>
        <dbReference type="Proteomes" id="UP000275078"/>
    </source>
</evidence>
<dbReference type="InterPro" id="IPR011058">
    <property type="entry name" value="Cyanovirin-N"/>
</dbReference>
<dbReference type="InterPro" id="IPR036673">
    <property type="entry name" value="Cyanovirin-N_sf"/>
</dbReference>
<dbReference type="AlphaFoldDB" id="A0A3N4HVA8"/>
<dbReference type="STRING" id="1160509.A0A3N4HVA8"/>
<evidence type="ECO:0000259" key="2">
    <source>
        <dbReference type="SMART" id="SM01111"/>
    </source>
</evidence>
<evidence type="ECO:0000313" key="3">
    <source>
        <dbReference type="EMBL" id="RPA77207.1"/>
    </source>
</evidence>
<keyword evidence="1" id="KW-0732">Signal</keyword>
<gene>
    <name evidence="3" type="ORF">BJ508DRAFT_330405</name>
</gene>
<feature type="signal peptide" evidence="1">
    <location>
        <begin position="1"/>
        <end position="24"/>
    </location>
</feature>
<dbReference type="OrthoDB" id="4672515at2759"/>
<accession>A0A3N4HVA8</accession>
<dbReference type="SUPFAM" id="SSF51322">
    <property type="entry name" value="Cyanovirin-N"/>
    <property type="match status" value="1"/>
</dbReference>
<dbReference type="EMBL" id="ML119730">
    <property type="protein sequence ID" value="RPA77207.1"/>
    <property type="molecule type" value="Genomic_DNA"/>
</dbReference>
<dbReference type="Pfam" id="PF08881">
    <property type="entry name" value="CVNH"/>
    <property type="match status" value="1"/>
</dbReference>
<feature type="domain" description="Cyanovirin-N" evidence="2">
    <location>
        <begin position="26"/>
        <end position="131"/>
    </location>
</feature>
<name>A0A3N4HVA8_ASCIM</name>
<dbReference type="Gene3D" id="2.30.60.10">
    <property type="entry name" value="Cyanovirin-N"/>
    <property type="match status" value="1"/>
</dbReference>
<evidence type="ECO:0000256" key="1">
    <source>
        <dbReference type="SAM" id="SignalP"/>
    </source>
</evidence>
<sequence length="134" mass="14829">MKLSIPLISSVMTLGTLLVDTVHAGGWVASCNVPKTKYGGDTYEIKAYCKNKKGEYKWSTVNLDRCIANQDGIMVPRLNGGFSGSCDRRSLGNPNNLYTAECRTIKGGWDYRKSTLDMNTFMTNVDGVLKCDSW</sequence>